<feature type="transmembrane region" description="Helical" evidence="1">
    <location>
        <begin position="64"/>
        <end position="85"/>
    </location>
</feature>
<dbReference type="Proteomes" id="UP001552594">
    <property type="component" value="Unassembled WGS sequence"/>
</dbReference>
<organism evidence="2 3">
    <name type="scientific">Streptomyces orinoci</name>
    <name type="common">Streptoverticillium orinoci</name>
    <dbReference type="NCBI Taxonomy" id="67339"/>
    <lineage>
        <taxon>Bacteria</taxon>
        <taxon>Bacillati</taxon>
        <taxon>Actinomycetota</taxon>
        <taxon>Actinomycetes</taxon>
        <taxon>Kitasatosporales</taxon>
        <taxon>Streptomycetaceae</taxon>
        <taxon>Streptomyces</taxon>
    </lineage>
</organism>
<evidence type="ECO:0000313" key="3">
    <source>
        <dbReference type="Proteomes" id="UP001552594"/>
    </source>
</evidence>
<dbReference type="RefSeq" id="WP_109281346.1">
    <property type="nucleotide sequence ID" value="NZ_JBFAUK010000050.1"/>
</dbReference>
<keyword evidence="3" id="KW-1185">Reference proteome</keyword>
<sequence length="114" mass="11678">MTTPTPPPPSSHFPGSTAIKCLIALATYAFALITFIVLPFSVMASDNCDSPDPRLICSPTGQNIVAWTPIATALTAVVLTTWGLVSRRESAPAGLVGALTLLVAAWAVVGGITG</sequence>
<evidence type="ECO:0000313" key="2">
    <source>
        <dbReference type="EMBL" id="MEV5511103.1"/>
    </source>
</evidence>
<feature type="transmembrane region" description="Helical" evidence="1">
    <location>
        <begin position="21"/>
        <end position="44"/>
    </location>
</feature>
<accession>A0ABV3K7I6</accession>
<keyword evidence="1" id="KW-0812">Transmembrane</keyword>
<evidence type="ECO:0008006" key="4">
    <source>
        <dbReference type="Google" id="ProtNLM"/>
    </source>
</evidence>
<keyword evidence="1" id="KW-0472">Membrane</keyword>
<protein>
    <recommendedName>
        <fullName evidence="4">Integral membrane protein</fullName>
    </recommendedName>
</protein>
<evidence type="ECO:0000256" key="1">
    <source>
        <dbReference type="SAM" id="Phobius"/>
    </source>
</evidence>
<gene>
    <name evidence="2" type="ORF">AB0L16_32595</name>
</gene>
<keyword evidence="1" id="KW-1133">Transmembrane helix</keyword>
<name>A0ABV3K7I6_STRON</name>
<reference evidence="2 3" key="1">
    <citation type="submission" date="2024-06" db="EMBL/GenBank/DDBJ databases">
        <title>The Natural Products Discovery Center: Release of the First 8490 Sequenced Strains for Exploring Actinobacteria Biosynthetic Diversity.</title>
        <authorList>
            <person name="Kalkreuter E."/>
            <person name="Kautsar S.A."/>
            <person name="Yang D."/>
            <person name="Bader C.D."/>
            <person name="Teijaro C.N."/>
            <person name="Fluegel L."/>
            <person name="Davis C.M."/>
            <person name="Simpson J.R."/>
            <person name="Lauterbach L."/>
            <person name="Steele A.D."/>
            <person name="Gui C."/>
            <person name="Meng S."/>
            <person name="Li G."/>
            <person name="Viehrig K."/>
            <person name="Ye F."/>
            <person name="Su P."/>
            <person name="Kiefer A.F."/>
            <person name="Nichols A."/>
            <person name="Cepeda A.J."/>
            <person name="Yan W."/>
            <person name="Fan B."/>
            <person name="Jiang Y."/>
            <person name="Adhikari A."/>
            <person name="Zheng C.-J."/>
            <person name="Schuster L."/>
            <person name="Cowan T.M."/>
            <person name="Smanski M.J."/>
            <person name="Chevrette M.G."/>
            <person name="De Carvalho L.P.S."/>
            <person name="Shen B."/>
        </authorList>
    </citation>
    <scope>NUCLEOTIDE SEQUENCE [LARGE SCALE GENOMIC DNA]</scope>
    <source>
        <strain evidence="2 3">NPDC052347</strain>
    </source>
</reference>
<comment type="caution">
    <text evidence="2">The sequence shown here is derived from an EMBL/GenBank/DDBJ whole genome shotgun (WGS) entry which is preliminary data.</text>
</comment>
<proteinExistence type="predicted"/>
<feature type="transmembrane region" description="Helical" evidence="1">
    <location>
        <begin position="92"/>
        <end position="112"/>
    </location>
</feature>
<dbReference type="EMBL" id="JBFAUK010000050">
    <property type="protein sequence ID" value="MEV5511103.1"/>
    <property type="molecule type" value="Genomic_DNA"/>
</dbReference>